<evidence type="ECO:0000313" key="6">
    <source>
        <dbReference type="Proteomes" id="UP001152888"/>
    </source>
</evidence>
<dbReference type="PANTHER" id="PTHR48094">
    <property type="entry name" value="PROTEIN/NUCLEIC ACID DEGLYCASE DJ-1-RELATED"/>
    <property type="match status" value="1"/>
</dbReference>
<dbReference type="GO" id="GO:0051896">
    <property type="term" value="P:regulation of phosphatidylinositol 3-kinase/protein kinase B signal transduction"/>
    <property type="evidence" value="ECO:0007669"/>
    <property type="project" value="UniProtKB-ARBA"/>
</dbReference>
<comment type="caution">
    <text evidence="5">The sequence shown here is derived from an EMBL/GenBank/DDBJ whole genome shotgun (WGS) entry which is preliminary data.</text>
</comment>
<dbReference type="PANTHER" id="PTHR48094:SF12">
    <property type="entry name" value="PARKINSON DISEASE PROTEIN 7 HOMOLOG"/>
    <property type="match status" value="1"/>
</dbReference>
<comment type="subcellular location">
    <subcellularLocation>
        <location evidence="1">Cytoplasm</location>
    </subcellularLocation>
</comment>
<evidence type="ECO:0000256" key="1">
    <source>
        <dbReference type="ARBA" id="ARBA00004496"/>
    </source>
</evidence>
<feature type="domain" description="DJ-1/PfpI" evidence="4">
    <location>
        <begin position="76"/>
        <end position="242"/>
    </location>
</feature>
<dbReference type="OrthoDB" id="543156at2759"/>
<proteinExistence type="predicted"/>
<dbReference type="FunFam" id="3.40.50.880:FF:000022">
    <property type="entry name" value="protein deglycase DJ-1"/>
    <property type="match status" value="1"/>
</dbReference>
<keyword evidence="2" id="KW-0963">Cytoplasm</keyword>
<evidence type="ECO:0000256" key="2">
    <source>
        <dbReference type="ARBA" id="ARBA00022490"/>
    </source>
</evidence>
<dbReference type="InterPro" id="IPR050325">
    <property type="entry name" value="Prot/Nucl_acid_deglycase"/>
</dbReference>
<evidence type="ECO:0000313" key="5">
    <source>
        <dbReference type="EMBL" id="CAH2009207.1"/>
    </source>
</evidence>
<reference evidence="5" key="1">
    <citation type="submission" date="2022-03" db="EMBL/GenBank/DDBJ databases">
        <authorList>
            <person name="Sayadi A."/>
        </authorList>
    </citation>
    <scope>NUCLEOTIDE SEQUENCE</scope>
</reference>
<dbReference type="InterPro" id="IPR029062">
    <property type="entry name" value="Class_I_gatase-like"/>
</dbReference>
<protein>
    <recommendedName>
        <fullName evidence="4">DJ-1/PfpI domain-containing protein</fullName>
    </recommendedName>
</protein>
<organism evidence="5 6">
    <name type="scientific">Acanthoscelides obtectus</name>
    <name type="common">Bean weevil</name>
    <name type="synonym">Bruchus obtectus</name>
    <dbReference type="NCBI Taxonomy" id="200917"/>
    <lineage>
        <taxon>Eukaryota</taxon>
        <taxon>Metazoa</taxon>
        <taxon>Ecdysozoa</taxon>
        <taxon>Arthropoda</taxon>
        <taxon>Hexapoda</taxon>
        <taxon>Insecta</taxon>
        <taxon>Pterygota</taxon>
        <taxon>Neoptera</taxon>
        <taxon>Endopterygota</taxon>
        <taxon>Coleoptera</taxon>
        <taxon>Polyphaga</taxon>
        <taxon>Cucujiformia</taxon>
        <taxon>Chrysomeloidea</taxon>
        <taxon>Chrysomelidae</taxon>
        <taxon>Bruchinae</taxon>
        <taxon>Bruchini</taxon>
        <taxon>Acanthoscelides</taxon>
    </lineage>
</organism>
<dbReference type="Proteomes" id="UP001152888">
    <property type="component" value="Unassembled WGS sequence"/>
</dbReference>
<dbReference type="NCBIfam" id="TIGR01383">
    <property type="entry name" value="not_thiJ"/>
    <property type="match status" value="1"/>
</dbReference>
<sequence>MFFVYGIYSTCSVAVSTDGCYPIIDHMLTCQCQIKINRNAHMLIKGFRAVLPVLGGRIFTNQSRCQQFSECKTMAKKACVFLAPGAEEMEFTITADILVRGGIQVTVAGLPDDSVVECSRGINIKPTVAIANAKSGGPYDVLVLPGGLGGSKALASSKEVGEMLKEQEQTGRLIAAICAAPTALKAHGIAVGKKVTSYPSMKAQMEEGGQYTYLEDKVVIDGNIITSRGPGTAFEFGLALVEKLVGKEKKNEVAKGLLLSC</sequence>
<dbReference type="AlphaFoldDB" id="A0A9P0M582"/>
<accession>A0A9P0M582</accession>
<dbReference type="Gene3D" id="3.40.50.880">
    <property type="match status" value="1"/>
</dbReference>
<dbReference type="InterPro" id="IPR002818">
    <property type="entry name" value="DJ-1/PfpI"/>
</dbReference>
<gene>
    <name evidence="5" type="ORF">ACAOBT_LOCUS30679</name>
</gene>
<dbReference type="GO" id="GO:0005634">
    <property type="term" value="C:nucleus"/>
    <property type="evidence" value="ECO:0007669"/>
    <property type="project" value="TreeGrafter"/>
</dbReference>
<evidence type="ECO:0000259" key="4">
    <source>
        <dbReference type="Pfam" id="PF01965"/>
    </source>
</evidence>
<dbReference type="GO" id="GO:0006979">
    <property type="term" value="P:response to oxidative stress"/>
    <property type="evidence" value="ECO:0007669"/>
    <property type="project" value="UniProtKB-ARBA"/>
</dbReference>
<keyword evidence="3" id="KW-0558">Oxidation</keyword>
<dbReference type="GO" id="GO:1903189">
    <property type="term" value="P:glyoxal metabolic process"/>
    <property type="evidence" value="ECO:0007669"/>
    <property type="project" value="TreeGrafter"/>
</dbReference>
<evidence type="ECO:0000256" key="3">
    <source>
        <dbReference type="ARBA" id="ARBA00023097"/>
    </source>
</evidence>
<dbReference type="SUPFAM" id="SSF52317">
    <property type="entry name" value="Class I glutamine amidotransferase-like"/>
    <property type="match status" value="1"/>
</dbReference>
<name>A0A9P0M582_ACAOB</name>
<dbReference type="Pfam" id="PF01965">
    <property type="entry name" value="DJ-1_PfpI"/>
    <property type="match status" value="1"/>
</dbReference>
<keyword evidence="6" id="KW-1185">Reference proteome</keyword>
<dbReference type="GO" id="GO:0046295">
    <property type="term" value="P:glycolate biosynthetic process"/>
    <property type="evidence" value="ECO:0007669"/>
    <property type="project" value="TreeGrafter"/>
</dbReference>
<dbReference type="CDD" id="cd03135">
    <property type="entry name" value="GATase1_DJ-1"/>
    <property type="match status" value="1"/>
</dbReference>
<dbReference type="EMBL" id="CAKOFQ010007864">
    <property type="protein sequence ID" value="CAH2009207.1"/>
    <property type="molecule type" value="Genomic_DNA"/>
</dbReference>
<dbReference type="InterPro" id="IPR006287">
    <property type="entry name" value="DJ-1"/>
</dbReference>
<dbReference type="GO" id="GO:0005739">
    <property type="term" value="C:mitochondrion"/>
    <property type="evidence" value="ECO:0007669"/>
    <property type="project" value="TreeGrafter"/>
</dbReference>